<dbReference type="AlphaFoldDB" id="A0A420IMS4"/>
<protein>
    <recommendedName>
        <fullName evidence="4">Secreted protein</fullName>
    </recommendedName>
</protein>
<name>A0A420IMS4_9PEZI</name>
<evidence type="ECO:0000313" key="3">
    <source>
        <dbReference type="Proteomes" id="UP000285405"/>
    </source>
</evidence>
<accession>A0A420IMS4</accession>
<feature type="signal peptide" evidence="1">
    <location>
        <begin position="1"/>
        <end position="22"/>
    </location>
</feature>
<reference evidence="2 3" key="1">
    <citation type="journal article" date="2018" name="BMC Genomics">
        <title>Comparative genome analyses reveal sequence features reflecting distinct modes of host-adaptation between dicot and monocot powdery mildew.</title>
        <authorList>
            <person name="Wu Y."/>
            <person name="Ma X."/>
            <person name="Pan Z."/>
            <person name="Kale S.D."/>
            <person name="Song Y."/>
            <person name="King H."/>
            <person name="Zhang Q."/>
            <person name="Presley C."/>
            <person name="Deng X."/>
            <person name="Wei C.I."/>
            <person name="Xiao S."/>
        </authorList>
    </citation>
    <scope>NUCLEOTIDE SEQUENCE [LARGE SCALE GENOMIC DNA]</scope>
    <source>
        <strain evidence="2">UCSC1</strain>
    </source>
</reference>
<organism evidence="2 3">
    <name type="scientific">Golovinomyces cichoracearum</name>
    <dbReference type="NCBI Taxonomy" id="62708"/>
    <lineage>
        <taxon>Eukaryota</taxon>
        <taxon>Fungi</taxon>
        <taxon>Dikarya</taxon>
        <taxon>Ascomycota</taxon>
        <taxon>Pezizomycotina</taxon>
        <taxon>Leotiomycetes</taxon>
        <taxon>Erysiphales</taxon>
        <taxon>Erysiphaceae</taxon>
        <taxon>Golovinomyces</taxon>
    </lineage>
</organism>
<dbReference type="EMBL" id="MCBR01007620">
    <property type="protein sequence ID" value="RKF75812.1"/>
    <property type="molecule type" value="Genomic_DNA"/>
</dbReference>
<dbReference type="Proteomes" id="UP000285405">
    <property type="component" value="Unassembled WGS sequence"/>
</dbReference>
<proteinExistence type="predicted"/>
<gene>
    <name evidence="2" type="ORF">GcC1_c19826o5</name>
</gene>
<evidence type="ECO:0008006" key="4">
    <source>
        <dbReference type="Google" id="ProtNLM"/>
    </source>
</evidence>
<evidence type="ECO:0000256" key="1">
    <source>
        <dbReference type="SAM" id="SignalP"/>
    </source>
</evidence>
<evidence type="ECO:0000313" key="2">
    <source>
        <dbReference type="EMBL" id="RKF75812.1"/>
    </source>
</evidence>
<sequence length="82" mass="9463">MFSLFNTWSLISFPLSPLLVENQKYTDCCSMCARGKSSPRTLTCASEDIKSYEQVVQHKSQKMSLRRFEFNRLESHLIDPGV</sequence>
<comment type="caution">
    <text evidence="2">The sequence shown here is derived from an EMBL/GenBank/DDBJ whole genome shotgun (WGS) entry which is preliminary data.</text>
</comment>
<keyword evidence="1" id="KW-0732">Signal</keyword>
<feature type="chain" id="PRO_5019285546" description="Secreted protein" evidence="1">
    <location>
        <begin position="23"/>
        <end position="82"/>
    </location>
</feature>